<dbReference type="AlphaFoldDB" id="A0A1Y6M3K0"/>
<feature type="compositionally biased region" description="Polar residues" evidence="1">
    <location>
        <begin position="1"/>
        <end position="17"/>
    </location>
</feature>
<dbReference type="EMBL" id="LT882692">
    <property type="protein sequence ID" value="SMY30350.1"/>
    <property type="molecule type" value="Genomic_DNA"/>
</dbReference>
<evidence type="ECO:0000313" key="2">
    <source>
        <dbReference type="EMBL" id="SMY30350.1"/>
    </source>
</evidence>
<evidence type="ECO:0000313" key="3">
    <source>
        <dbReference type="Proteomes" id="UP000215453"/>
    </source>
</evidence>
<proteinExistence type="predicted"/>
<organism evidence="2 3">
    <name type="scientific">Zymoseptoria tritici ST99CH_1A5</name>
    <dbReference type="NCBI Taxonomy" id="1276529"/>
    <lineage>
        <taxon>Eukaryota</taxon>
        <taxon>Fungi</taxon>
        <taxon>Dikarya</taxon>
        <taxon>Ascomycota</taxon>
        <taxon>Pezizomycotina</taxon>
        <taxon>Dothideomycetes</taxon>
        <taxon>Dothideomycetidae</taxon>
        <taxon>Mycosphaerellales</taxon>
        <taxon>Mycosphaerellaceae</taxon>
        <taxon>Zymoseptoria</taxon>
    </lineage>
</organism>
<name>A0A1Y6M3K0_ZYMTR</name>
<gene>
    <name evidence="2" type="ORF">ZT1A5_G11802</name>
</gene>
<reference evidence="2 3" key="1">
    <citation type="submission" date="2016-10" db="EMBL/GenBank/DDBJ databases">
        <authorList>
            <person name="Varghese N."/>
        </authorList>
    </citation>
    <scope>NUCLEOTIDE SEQUENCE [LARGE SCALE GENOMIC DNA]</scope>
</reference>
<sequence length="258" mass="28629">MNFTGSPQAIHGNSCNPQPEFRSSAHLDGPVINDTFSSSGYIEGHHRAEERLHVREALHLPPDHAQDRSLISRVPPSESGRPTTIVSKLGTTIEIAYNGNGRFWPKGLQPHYPFDCFVRTPGNFFELLKGNDWWCPLCATCCDVETIYPHLVAAHTDPSEESPYLMLPSPTEFRDSIAASADGPRRIVLWESGFPTISRLWRSTIVFCVECLEERDSSLDVRIHATAKGHAEAAAGHLSLSVSRDRLVLDRLHPGRAA</sequence>
<feature type="region of interest" description="Disordered" evidence="1">
    <location>
        <begin position="1"/>
        <end position="28"/>
    </location>
</feature>
<evidence type="ECO:0000256" key="1">
    <source>
        <dbReference type="SAM" id="MobiDB-lite"/>
    </source>
</evidence>
<accession>A0A1Y6M3K0</accession>
<protein>
    <submittedName>
        <fullName evidence="2">Uncharacterized protein</fullName>
    </submittedName>
</protein>
<dbReference type="Proteomes" id="UP000215453">
    <property type="component" value="Chromosome 17"/>
</dbReference>